<dbReference type="GO" id="GO:0005743">
    <property type="term" value="C:mitochondrial inner membrane"/>
    <property type="evidence" value="ECO:0007669"/>
    <property type="project" value="UniProtKB-SubCell"/>
</dbReference>
<evidence type="ECO:0000256" key="1">
    <source>
        <dbReference type="ARBA" id="ARBA00004141"/>
    </source>
</evidence>
<dbReference type="GO" id="GO:0003954">
    <property type="term" value="F:NADH dehydrogenase activity"/>
    <property type="evidence" value="ECO:0007669"/>
    <property type="project" value="TreeGrafter"/>
</dbReference>
<evidence type="ECO:0000256" key="3">
    <source>
        <dbReference type="ARBA" id="ARBA00021009"/>
    </source>
</evidence>
<proteinExistence type="inferred from homology"/>
<dbReference type="Pfam" id="PF00146">
    <property type="entry name" value="NADHdh"/>
    <property type="match status" value="1"/>
</dbReference>
<feature type="transmembrane region" description="Helical" evidence="9">
    <location>
        <begin position="70"/>
        <end position="90"/>
    </location>
</feature>
<evidence type="ECO:0000256" key="6">
    <source>
        <dbReference type="ARBA" id="ARBA00023136"/>
    </source>
</evidence>
<keyword evidence="7" id="KW-0520">NAD</keyword>
<geneLocation type="mitochondrion" evidence="10"/>
<dbReference type="GeneID" id="24251926"/>
<evidence type="ECO:0000256" key="9">
    <source>
        <dbReference type="SAM" id="Phobius"/>
    </source>
</evidence>
<dbReference type="CTD" id="4535"/>
<feature type="transmembrane region" description="Helical" evidence="9">
    <location>
        <begin position="173"/>
        <end position="195"/>
    </location>
</feature>
<evidence type="ECO:0000256" key="4">
    <source>
        <dbReference type="ARBA" id="ARBA00022692"/>
    </source>
</evidence>
<evidence type="ECO:0000313" key="10">
    <source>
        <dbReference type="EMBL" id="AKE32143.1"/>
    </source>
</evidence>
<evidence type="ECO:0000256" key="5">
    <source>
        <dbReference type="ARBA" id="ARBA00022989"/>
    </source>
</evidence>
<dbReference type="PANTHER" id="PTHR11432">
    <property type="entry name" value="NADH DEHYDROGENASE SUBUNIT 1"/>
    <property type="match status" value="1"/>
</dbReference>
<keyword evidence="5 9" id="KW-1133">Transmembrane helix</keyword>
<dbReference type="PANTHER" id="PTHR11432:SF3">
    <property type="entry name" value="NADH-UBIQUINONE OXIDOREDUCTASE CHAIN 1"/>
    <property type="match status" value="1"/>
</dbReference>
<gene>
    <name evidence="10" type="primary">ND1</name>
</gene>
<feature type="transmembrane region" description="Helical" evidence="9">
    <location>
        <begin position="96"/>
        <end position="119"/>
    </location>
</feature>
<dbReference type="GO" id="GO:0008137">
    <property type="term" value="F:NADH dehydrogenase (ubiquinone) activity"/>
    <property type="evidence" value="ECO:0007669"/>
    <property type="project" value="UniProtKB-EC"/>
</dbReference>
<dbReference type="InterPro" id="IPR001694">
    <property type="entry name" value="NADH_UbQ_OxRdtase_su1/FPO"/>
</dbReference>
<keyword evidence="4 7" id="KW-0812">Transmembrane</keyword>
<evidence type="ECO:0000256" key="2">
    <source>
        <dbReference type="ARBA" id="ARBA00010535"/>
    </source>
</evidence>
<dbReference type="PROSITE" id="PS00667">
    <property type="entry name" value="COMPLEX1_ND1_1"/>
    <property type="match status" value="1"/>
</dbReference>
<keyword evidence="8 10" id="KW-0496">Mitochondrion</keyword>
<accession>A0A0F6T579</accession>
<dbReference type="InterPro" id="IPR018086">
    <property type="entry name" value="NADH_UbQ_OxRdtase_su1_CS"/>
</dbReference>
<name>A0A0F6T579_9MOLL</name>
<dbReference type="EC" id="7.1.1.2" evidence="8"/>
<comment type="catalytic activity">
    <reaction evidence="8">
        <text>a ubiquinone + NADH + 5 H(+)(in) = a ubiquinol + NAD(+) + 4 H(+)(out)</text>
        <dbReference type="Rhea" id="RHEA:29091"/>
        <dbReference type="Rhea" id="RHEA-COMP:9565"/>
        <dbReference type="Rhea" id="RHEA-COMP:9566"/>
        <dbReference type="ChEBI" id="CHEBI:15378"/>
        <dbReference type="ChEBI" id="CHEBI:16389"/>
        <dbReference type="ChEBI" id="CHEBI:17976"/>
        <dbReference type="ChEBI" id="CHEBI:57540"/>
        <dbReference type="ChEBI" id="CHEBI:57945"/>
        <dbReference type="EC" id="7.1.1.2"/>
    </reaction>
</comment>
<reference evidence="10" key="1">
    <citation type="journal article" date="2015" name="Am. Mus. Novit.">
        <title>The mitochondrial genome of Allonautilus (Mollusca: Cephalopoda): base composition, non-coding region variation, and phylogenetic divergence.</title>
        <authorList>
            <person name="Groth J.G."/>
            <person name="Arbisser I."/>
            <person name="Landman N.H."/>
            <person name="Barrowclough G.F."/>
        </authorList>
    </citation>
    <scope>NUCLEOTIDE SEQUENCE</scope>
</reference>
<evidence type="ECO:0000256" key="7">
    <source>
        <dbReference type="RuleBase" id="RU000471"/>
    </source>
</evidence>
<organism evidence="10">
    <name type="scientific">Allonautilus scrobiculatus</name>
    <dbReference type="NCBI Taxonomy" id="34575"/>
    <lineage>
        <taxon>Eukaryota</taxon>
        <taxon>Metazoa</taxon>
        <taxon>Spiralia</taxon>
        <taxon>Lophotrochozoa</taxon>
        <taxon>Mollusca</taxon>
        <taxon>Cephalopoda</taxon>
        <taxon>Nautiloidea</taxon>
        <taxon>Nautilida</taxon>
        <taxon>Nautilidae</taxon>
        <taxon>Allonautilus</taxon>
    </lineage>
</organism>
<keyword evidence="8" id="KW-0830">Ubiquinone</keyword>
<dbReference type="RefSeq" id="YP_009136919.1">
    <property type="nucleotide sequence ID" value="NC_026997.1"/>
</dbReference>
<protein>
    <recommendedName>
        <fullName evidence="3 8">NADH-ubiquinone oxidoreductase chain 1</fullName>
        <ecNumber evidence="8">7.1.1.2</ecNumber>
    </recommendedName>
</protein>
<comment type="subcellular location">
    <subcellularLocation>
        <location evidence="1">Membrane</location>
        <topology evidence="1">Multi-pass membrane protein</topology>
    </subcellularLocation>
    <subcellularLocation>
        <location evidence="7">Mitochondrion inner membrane</location>
        <topology evidence="7">Multi-pass membrane protein</topology>
    </subcellularLocation>
</comment>
<keyword evidence="6 9" id="KW-0472">Membrane</keyword>
<feature type="transmembrane region" description="Helical" evidence="9">
    <location>
        <begin position="241"/>
        <end position="267"/>
    </location>
</feature>
<dbReference type="EMBL" id="KP892752">
    <property type="protein sequence ID" value="AKE32143.1"/>
    <property type="molecule type" value="Genomic_DNA"/>
</dbReference>
<dbReference type="GO" id="GO:0009060">
    <property type="term" value="P:aerobic respiration"/>
    <property type="evidence" value="ECO:0007669"/>
    <property type="project" value="TreeGrafter"/>
</dbReference>
<comment type="similarity">
    <text evidence="2 7">Belongs to the complex I subunit 1 family.</text>
</comment>
<feature type="transmembrane region" description="Helical" evidence="9">
    <location>
        <begin position="6"/>
        <end position="24"/>
    </location>
</feature>
<evidence type="ECO:0000256" key="8">
    <source>
        <dbReference type="RuleBase" id="RU000473"/>
    </source>
</evidence>
<sequence length="310" mass="34233">MVSVLCVLVTCVCVLLGVAFFTLFERKGLGYFQMRKGPNKVGVGGLPQPLADAVKLFSKELLSPVQSNSWFFYLFPGLGLFLALIFWVLYVGAYSFGSFCLGVCFFLCVSSVGVYSVLGSGWCSNSKYALLGALRAVAQIISYEVGMALILLCPVFMYYSYSFYDLCEGQGCLSSGLVIPAVFVMWFVCCVAETYRAPFDFAEGESELVSGFNIEYGGVGFAVLFMAEYANILFMSLMSALLFWGGVFVSGFVFFGVVMLFSFLYVWVRASYPRYRYDLLMYLIWKVFLVCILGVVCLVVGVSVSVVGWG</sequence>
<dbReference type="PROSITE" id="PS00668">
    <property type="entry name" value="COMPLEX1_ND1_2"/>
    <property type="match status" value="1"/>
</dbReference>
<dbReference type="HAMAP" id="MF_01350">
    <property type="entry name" value="NDH1_NuoH"/>
    <property type="match status" value="1"/>
</dbReference>
<dbReference type="AlphaFoldDB" id="A0A0F6T579"/>
<feature type="transmembrane region" description="Helical" evidence="9">
    <location>
        <begin position="279"/>
        <end position="309"/>
    </location>
</feature>
<feature type="transmembrane region" description="Helical" evidence="9">
    <location>
        <begin position="140"/>
        <end position="161"/>
    </location>
</feature>